<dbReference type="PROSITE" id="PS50853">
    <property type="entry name" value="FN3"/>
    <property type="match status" value="5"/>
</dbReference>
<dbReference type="Pfam" id="PF00041">
    <property type="entry name" value="fn3"/>
    <property type="match status" value="1"/>
</dbReference>
<dbReference type="PANTHER" id="PTHR46708:SF2">
    <property type="entry name" value="FIBRONECTIN TYPE-III DOMAIN-CONTAINING PROTEIN"/>
    <property type="match status" value="1"/>
</dbReference>
<dbReference type="SUPFAM" id="SSF49265">
    <property type="entry name" value="Fibronectin type III"/>
    <property type="match status" value="4"/>
</dbReference>
<dbReference type="InterPro" id="IPR013783">
    <property type="entry name" value="Ig-like_fold"/>
</dbReference>
<dbReference type="SMART" id="SM00060">
    <property type="entry name" value="FN3"/>
    <property type="match status" value="6"/>
</dbReference>
<dbReference type="InterPro" id="IPR036116">
    <property type="entry name" value="FN3_sf"/>
</dbReference>
<evidence type="ECO:0000313" key="3">
    <source>
        <dbReference type="EMBL" id="WXA02184.1"/>
    </source>
</evidence>
<dbReference type="InterPro" id="IPR013320">
    <property type="entry name" value="ConA-like_dom_sf"/>
</dbReference>
<feature type="domain" description="Fibronectin type-III" evidence="2">
    <location>
        <begin position="1203"/>
        <end position="1298"/>
    </location>
</feature>
<sequence length="2579" mass="279184">MRKTLQTAVAKKPIFFFVLALFLFLSGKGYAQVTESFDSGIPATWTLFGNDNANIDWSTTTDGYLGTNGASVNPSADNVGDQNTAQYFLVSPQVTMPNDGEIQFYTKQSSEIDNGATYEVRISTAAQPDINGFNVTLASYTEADLNIDSQTTYEKKVVELPDLPEGFPLYIAFVVTNTQNGATPTGDEWFVDQFRVVEGCPVINENDISVESISVDGAEVSWSHVSATEFEIQAIPEGGSPADVGIPVSGNSYTLSGLDPETGYDFYVAALCDNDTKSDWFGPVSFETLRYGVSCEYPLVVPDVSTTPYVLADNLANYPNPNLTYSTQGTNCISSGNSTTNHLNGDKIFLSYTPIVDGLLTLSQTTFDGGDSSNNCWNALSSLLVYDSCANVGVTCLEGANTVDGFDPAVISNMLVQAGEEYIIVVSSQLITGAGICFELEISSPTCAPPADITFNSLLQNSVEFSWDNIGGFADSWEYAVVPSGSGEPTSAGTPTATNLDNLISGLTEGTAYDFYVRSICSGSPGVWSNPVSFTTQCPVFNTPYSTSFTDATNENPEPCWTAIDANNDGIAWSFIGGYATVQTGSSQGQNHDLYISPQVNFDGVQKRLRYKHRATQGISSYSIKLSTTGVGVDNFTTVILPETQISNTAFEEVTIDIPVDILGNVNIAWVVEPNNEETAFRISIDDVVIEDKPTCPVPTNPFTLNVTQTSAWLFWTQGENETQWELAIQDLGAGEPTGSGELVTQNAPYMASGLEPGTRYEFYVRAYCEADDQSEWVGPIAFTTLCASYDTPFFESFDDEDPDTQKFCWNTDNGGWYITENTAKLGASPNSYLISPAINIDGAKELKYKYRAETLFNLGAITPPRHGLEVVMSTTNDNPSSFTTVVVPSEVFTHSSYIEKSVIIEATGTIYIAFRLPADLSGQVSRLNIDDVSITDAPPCPIPFNASLDLVSATGAEFSWESGYQETSWNAVVQEAGMGAPTEGGTLVSEMSYSATDLEPDTAYEFYIQSNCDANGVSEWFGPIAFQTACTSYVAPFIETFDSDSESDSCWTVFDENGDTETWYTDNANFVYEGDQSAATFTGTNGNNDDWLISPTITITENHRLRFYYRALSQYYIEDLEVLLSTNGPSLDQFTTVLYDSSDDTVIINNEEYRVKIVDLQDISGDVNIAFHVPYYTGGGTSRGNGLLIDNVIIEEEPICTEVTNLSVDVNTLTDTTMDLSWEANGSTQPWQISVQPAGTPAPEGDTAPEYLYTADTNPFTITGLTASSMYDVYVRSECGNDYSPWSEPLQVTTKCPLDNQCQYKFVLSSDTGISAELQLTQNNQVVQVFPFEGNEDGDEFFAYLCSGVEFSLYFWTIGSYAPQYANYHFDVYDSEDNLVYSSPTGLTPRRTVYSGPAICGTPTCPQPTDLTSSATTQFSWTPAGSESQWEVAIQPVDNGTVPQSGTIVNTPSYTPTDADFNDLSAATYEYFVRAVCSDQDQSYWSGPYVFVRNDDVSTALTLPINSDTCENTTTRVSFLNASVSPEAMSCEGVNQRDVWFDFTAESTAHILQVKGFDGNFYYTSGDMPYPAMTMTLYQDNGGGDLVEMMCTYDNVLIAMYSAQLTVGQNYKLRLTLNSDNNHFRRFDMCLTTPSDPCSMNLAINGGFEEPVSSEFRIVQNISALEPIPGWRQNYDTFNNLMFWMSLNGAGFFPYEGGQCVQVIAEEDYDPNDPELKGLYREFDTSEATLLDYSFAHAIRFEGNNLQLFAGPPGGPYELVTENLGGWDWEIISGSYEVPEGQDITRFIFRADGGTTNVGNLLDDVQVRYNNEIITEPFEVDCNTATALLEANGQGTWVPNENNPSVVTFNDATNNTTTITNFVEPGAYTFTWETTYCSYDIELTYNGVGETPTVETPVEYCLGDTAEALSVTASATYTTMWFTDAQGGAGSTTAPTPDTSTTGTTSYYVAYVSDNGCEGPRAEIQVVVSESFSPELTFSYDATCTNAENNPMPILADGFETGGAFSSATLTVDASTGEIDLDSATAGLHDVTYTFDGDAETCTTSGTYTASIEFIQGVDPITTFSYDASYCADSTNPLPTLEAGFTTGGIFSSATVTVDAATGEIDLSTATVGTHDITYTFTGDEANCIGEGNYTTSIEVVAVITPTSAFTYEASYCANSENPTPTLSEGFTTGGTFSSATLTIDTATGEIDLSTATIGMHDVTYTFDGDAATCTEAGSYTTSLEIVEVITPTLTFTYNGSPYCNLDTNPTPSLDTSFTTGGTFSSTTVTVDAATGEVDLTSVSSGIHDVTYTFEGDTVTCIEAGTYTASIEIIASTTTVTGFTYEEDLYCADGGMVLPILDAGFTTGGTFTAENGLSINASTGEINVSSSSVGNYTVVYEVVQDIANCIEGSVSTFDITILDDIEVVINGECNNSDYVLTASAVNGSFNESEASFTWMDANGNTIGDNAETFNVTTYANNTNLNLPTQILVEVMFGGCSTTASFMVERSACRDIPRGISPDGNGKNDSFDLTGFGVTDIFIYNRNGREVFSYKGMYTNQWHGQTNDGNDLPDGTYFYSIKKDDGSSVTGWVFINRAH</sequence>
<keyword evidence="1" id="KW-0677">Repeat</keyword>
<name>A0AAU6NYC5_9FLAO</name>
<feature type="domain" description="Fibronectin type-III" evidence="2">
    <location>
        <begin position="449"/>
        <end position="539"/>
    </location>
</feature>
<dbReference type="InterPro" id="IPR011628">
    <property type="entry name" value="Cleaved_adhesin"/>
</dbReference>
<dbReference type="Gene3D" id="2.60.120.200">
    <property type="match status" value="4"/>
</dbReference>
<evidence type="ECO:0000313" key="5">
    <source>
        <dbReference type="Proteomes" id="UP001368318"/>
    </source>
</evidence>
<dbReference type="NCBIfam" id="NF038128">
    <property type="entry name" value="choice_anch_J"/>
    <property type="match status" value="4"/>
</dbReference>
<reference evidence="3 5" key="1">
    <citation type="submission" date="2023-10" db="EMBL/GenBank/DDBJ databases">
        <title>Culture-based analysis of two novel bacteria associated with mangrove crab gills.</title>
        <authorList>
            <person name="Yang X."/>
            <person name="Garuglieri E."/>
            <person name="Van Goethem M.W."/>
            <person name="Fusi M."/>
            <person name="Marasco R."/>
            <person name="Daffonchio D.G."/>
        </authorList>
    </citation>
    <scope>NUCLEOTIDE SEQUENCE [LARGE SCALE GENOMIC DNA]</scope>
    <source>
        <strain evidence="4">UG2-1</strain>
        <strain evidence="3">UG2-2</strain>
        <strain evidence="5">UG2_2</strain>
    </source>
</reference>
<dbReference type="KEGG" id="mcaa:R3L15_11045"/>
<dbReference type="EMBL" id="CP136925">
    <property type="protein sequence ID" value="WXA12655.1"/>
    <property type="molecule type" value="Genomic_DNA"/>
</dbReference>
<protein>
    <submittedName>
        <fullName evidence="3">Choice-of-anchor J domain-containing protein</fullName>
    </submittedName>
</protein>
<keyword evidence="5" id="KW-1185">Reference proteome</keyword>
<dbReference type="EMBL" id="CP136924">
    <property type="protein sequence ID" value="WXA02184.1"/>
    <property type="molecule type" value="Genomic_DNA"/>
</dbReference>
<feature type="domain" description="Fibronectin type-III" evidence="2">
    <location>
        <begin position="204"/>
        <end position="291"/>
    </location>
</feature>
<dbReference type="Pfam" id="PF13585">
    <property type="entry name" value="CHU_C"/>
    <property type="match status" value="1"/>
</dbReference>
<organism evidence="3 5">
    <name type="scientific">Mangrovimonas cancribranchiae</name>
    <dbReference type="NCBI Taxonomy" id="3080055"/>
    <lineage>
        <taxon>Bacteria</taxon>
        <taxon>Pseudomonadati</taxon>
        <taxon>Bacteroidota</taxon>
        <taxon>Flavobacteriia</taxon>
        <taxon>Flavobacteriales</taxon>
        <taxon>Flavobacteriaceae</taxon>
        <taxon>Mangrovimonas</taxon>
    </lineage>
</organism>
<feature type="domain" description="Fibronectin type-III" evidence="2">
    <location>
        <begin position="698"/>
        <end position="788"/>
    </location>
</feature>
<proteinExistence type="predicted"/>
<gene>
    <name evidence="4" type="ORF">R3L15_11045</name>
    <name evidence="3" type="ORF">R3L16_10545</name>
</gene>
<dbReference type="InterPro" id="IPR003961">
    <property type="entry name" value="FN3_dom"/>
</dbReference>
<dbReference type="Pfam" id="PF19081">
    <property type="entry name" value="Ig_7"/>
    <property type="match status" value="1"/>
</dbReference>
<dbReference type="Pfam" id="PF07675">
    <property type="entry name" value="Cleaved_Adhesin"/>
    <property type="match status" value="4"/>
</dbReference>
<dbReference type="GO" id="GO:0005975">
    <property type="term" value="P:carbohydrate metabolic process"/>
    <property type="evidence" value="ECO:0007669"/>
    <property type="project" value="UniProtKB-ARBA"/>
</dbReference>
<dbReference type="SUPFAM" id="SSF49899">
    <property type="entry name" value="Concanavalin A-like lectins/glucanases"/>
    <property type="match status" value="1"/>
</dbReference>
<dbReference type="GO" id="GO:0004553">
    <property type="term" value="F:hydrolase activity, hydrolyzing O-glycosyl compounds"/>
    <property type="evidence" value="ECO:0007669"/>
    <property type="project" value="UniProtKB-ARBA"/>
</dbReference>
<feature type="domain" description="Fibronectin type-III" evidence="2">
    <location>
        <begin position="943"/>
        <end position="1032"/>
    </location>
</feature>
<dbReference type="InterPro" id="IPR044023">
    <property type="entry name" value="Ig_7"/>
</dbReference>
<evidence type="ECO:0000256" key="1">
    <source>
        <dbReference type="ARBA" id="ARBA00022737"/>
    </source>
</evidence>
<dbReference type="PANTHER" id="PTHR46708">
    <property type="entry name" value="TENASCIN"/>
    <property type="match status" value="1"/>
</dbReference>
<evidence type="ECO:0000313" key="4">
    <source>
        <dbReference type="EMBL" id="WXA12655.1"/>
    </source>
</evidence>
<accession>A0AAU6NYC5</accession>
<dbReference type="CDD" id="cd00063">
    <property type="entry name" value="FN3"/>
    <property type="match status" value="4"/>
</dbReference>
<dbReference type="InterPro" id="IPR050991">
    <property type="entry name" value="ECM_Regulatory_Proteins"/>
</dbReference>
<dbReference type="RefSeq" id="WP_338731721.1">
    <property type="nucleotide sequence ID" value="NZ_CP136924.1"/>
</dbReference>
<dbReference type="Proteomes" id="UP001368318">
    <property type="component" value="Chromosome"/>
</dbReference>
<dbReference type="Gene3D" id="2.60.40.10">
    <property type="entry name" value="Immunoglobulins"/>
    <property type="match status" value="5"/>
</dbReference>
<evidence type="ECO:0000259" key="2">
    <source>
        <dbReference type="PROSITE" id="PS50853"/>
    </source>
</evidence>